<evidence type="ECO:0000259" key="6">
    <source>
        <dbReference type="Pfam" id="PF01494"/>
    </source>
</evidence>
<dbReference type="Gene3D" id="3.50.50.60">
    <property type="entry name" value="FAD/NAD(P)-binding domain"/>
    <property type="match status" value="1"/>
</dbReference>
<dbReference type="InterPro" id="IPR036188">
    <property type="entry name" value="FAD/NAD-bd_sf"/>
</dbReference>
<keyword evidence="5" id="KW-0472">Membrane</keyword>
<reference evidence="7 8" key="1">
    <citation type="submission" date="2024-04" db="EMBL/GenBank/DDBJ databases">
        <title>Phyllosticta paracitricarpa is synonymous to the EU quarantine fungus P. citricarpa based on phylogenomic analyses.</title>
        <authorList>
            <consortium name="Lawrence Berkeley National Laboratory"/>
            <person name="Van Ingen-Buijs V.A."/>
            <person name="Van Westerhoven A.C."/>
            <person name="Haridas S."/>
            <person name="Skiadas P."/>
            <person name="Martin F."/>
            <person name="Groenewald J.Z."/>
            <person name="Crous P.W."/>
            <person name="Seidl M.F."/>
        </authorList>
    </citation>
    <scope>NUCLEOTIDE SEQUENCE [LARGE SCALE GENOMIC DNA]</scope>
    <source>
        <strain evidence="7 8">CBS 123374</strain>
    </source>
</reference>
<evidence type="ECO:0000256" key="4">
    <source>
        <dbReference type="ARBA" id="ARBA00023033"/>
    </source>
</evidence>
<keyword evidence="8" id="KW-1185">Reference proteome</keyword>
<dbReference type="SUPFAM" id="SSF51905">
    <property type="entry name" value="FAD/NAD(P)-binding domain"/>
    <property type="match status" value="1"/>
</dbReference>
<dbReference type="PANTHER" id="PTHR46972:SF1">
    <property type="entry name" value="FAD DEPENDENT OXIDOREDUCTASE DOMAIN-CONTAINING PROTEIN"/>
    <property type="match status" value="1"/>
</dbReference>
<evidence type="ECO:0000256" key="2">
    <source>
        <dbReference type="ARBA" id="ARBA00022827"/>
    </source>
</evidence>
<dbReference type="Pfam" id="PF01494">
    <property type="entry name" value="FAD_binding_3"/>
    <property type="match status" value="1"/>
</dbReference>
<proteinExistence type="predicted"/>
<evidence type="ECO:0000256" key="1">
    <source>
        <dbReference type="ARBA" id="ARBA00022630"/>
    </source>
</evidence>
<keyword evidence="1" id="KW-0285">Flavoprotein</keyword>
<sequence>MTPLEIAIVGAGPVGCMLARLLLLQDKSRLRVTVFEAEASPNYRSQGGTLDLHPKEGIVALKAGLLFDEFVKNARYDGEAIRVTDKNLKTFVSSPPSTNEGDSRGAPEIDRFHLRRILTESLPADVIRWGWRLARVELDPKDEAEIGNSVRLPAHRLHFDGGRILTGYHLVVGADGAFSRVREALAPFSSKGKKYTEVGKPQYVGIAGFRFSISDAAKSAPDVYKLVNRGSVFSFSDGKGITGQQMGDGSIWVGAMGIKGEAWIKEQETKQQHDQRAQDRHHVGAWYKQALLSDYQDWHPELRAFIEKGDDSAGLLPLYSLPDGFRWNNKPGITAIGDAAHLMVPYAGQGVNIGLRDALELSRAICSALAADEGPGAEMLHQTLSCKIASFESDMFCRAHAAQAASNGMMKAMLFTPGAPRTSIHTWLGWLAKQKFSPWLYPFFLVAVYVYFAIWRLWDGTFRA</sequence>
<organism evidence="7 8">
    <name type="scientific">Phyllosticta capitalensis</name>
    <dbReference type="NCBI Taxonomy" id="121624"/>
    <lineage>
        <taxon>Eukaryota</taxon>
        <taxon>Fungi</taxon>
        <taxon>Dikarya</taxon>
        <taxon>Ascomycota</taxon>
        <taxon>Pezizomycotina</taxon>
        <taxon>Dothideomycetes</taxon>
        <taxon>Dothideomycetes incertae sedis</taxon>
        <taxon>Botryosphaeriales</taxon>
        <taxon>Phyllostictaceae</taxon>
        <taxon>Phyllosticta</taxon>
    </lineage>
</organism>
<dbReference type="InterPro" id="IPR002938">
    <property type="entry name" value="FAD-bd"/>
</dbReference>
<gene>
    <name evidence="7" type="ORF">HDK90DRAFT_247581</name>
</gene>
<keyword evidence="4" id="KW-0503">Monooxygenase</keyword>
<accession>A0ABR1YPY3</accession>
<feature type="transmembrane region" description="Helical" evidence="5">
    <location>
        <begin position="439"/>
        <end position="458"/>
    </location>
</feature>
<dbReference type="Proteomes" id="UP001492380">
    <property type="component" value="Unassembled WGS sequence"/>
</dbReference>
<dbReference type="PANTHER" id="PTHR46972">
    <property type="entry name" value="MONOOXYGENASE ASQM-RELATED"/>
    <property type="match status" value="1"/>
</dbReference>
<keyword evidence="5" id="KW-1133">Transmembrane helix</keyword>
<dbReference type="PRINTS" id="PR00420">
    <property type="entry name" value="RNGMNOXGNASE"/>
</dbReference>
<name>A0ABR1YPY3_9PEZI</name>
<feature type="domain" description="FAD-binding" evidence="6">
    <location>
        <begin position="336"/>
        <end position="370"/>
    </location>
</feature>
<protein>
    <recommendedName>
        <fullName evidence="6">FAD-binding domain-containing protein</fullName>
    </recommendedName>
</protein>
<keyword evidence="5" id="KW-0812">Transmembrane</keyword>
<dbReference type="EMBL" id="JBBWRZ010000005">
    <property type="protein sequence ID" value="KAK8235492.1"/>
    <property type="molecule type" value="Genomic_DNA"/>
</dbReference>
<comment type="caution">
    <text evidence="7">The sequence shown here is derived from an EMBL/GenBank/DDBJ whole genome shotgun (WGS) entry which is preliminary data.</text>
</comment>
<keyword evidence="3" id="KW-0560">Oxidoreductase</keyword>
<keyword evidence="2" id="KW-0274">FAD</keyword>
<evidence type="ECO:0000313" key="7">
    <source>
        <dbReference type="EMBL" id="KAK8235492.1"/>
    </source>
</evidence>
<evidence type="ECO:0000256" key="3">
    <source>
        <dbReference type="ARBA" id="ARBA00023002"/>
    </source>
</evidence>
<evidence type="ECO:0000313" key="8">
    <source>
        <dbReference type="Proteomes" id="UP001492380"/>
    </source>
</evidence>
<evidence type="ECO:0000256" key="5">
    <source>
        <dbReference type="SAM" id="Phobius"/>
    </source>
</evidence>